<dbReference type="AlphaFoldDB" id="A0A378I5L0"/>
<dbReference type="Pfam" id="PF05857">
    <property type="entry name" value="TraX"/>
    <property type="match status" value="1"/>
</dbReference>
<feature type="transmembrane region" description="Helical" evidence="1">
    <location>
        <begin position="96"/>
        <end position="118"/>
    </location>
</feature>
<proteinExistence type="predicted"/>
<evidence type="ECO:0000313" key="3">
    <source>
        <dbReference type="Proteomes" id="UP000254968"/>
    </source>
</evidence>
<keyword evidence="3" id="KW-1185">Reference proteome</keyword>
<feature type="transmembrane region" description="Helical" evidence="1">
    <location>
        <begin position="125"/>
        <end position="145"/>
    </location>
</feature>
<dbReference type="RefSeq" id="WP_115303855.1">
    <property type="nucleotide sequence ID" value="NZ_CAAAHO010000005.1"/>
</dbReference>
<reference evidence="2 3" key="1">
    <citation type="submission" date="2018-06" db="EMBL/GenBank/DDBJ databases">
        <authorList>
            <consortium name="Pathogen Informatics"/>
            <person name="Doyle S."/>
        </authorList>
    </citation>
    <scope>NUCLEOTIDE SEQUENCE [LARGE SCALE GENOMIC DNA]</scope>
    <source>
        <strain evidence="2 3">NCTC13315</strain>
    </source>
</reference>
<dbReference type="OrthoDB" id="9781069at2"/>
<feature type="transmembrane region" description="Helical" evidence="1">
    <location>
        <begin position="151"/>
        <end position="173"/>
    </location>
</feature>
<feature type="transmembrane region" description="Helical" evidence="1">
    <location>
        <begin position="204"/>
        <end position="224"/>
    </location>
</feature>
<keyword evidence="1" id="KW-0812">Transmembrane</keyword>
<dbReference type="Proteomes" id="UP000254968">
    <property type="component" value="Unassembled WGS sequence"/>
</dbReference>
<keyword evidence="1" id="KW-0472">Membrane</keyword>
<name>A0A378I5L0_9GAMM</name>
<sequence>MYKFPVIKIQNGTVEAIKWLALLFMTIDHVNRVFFNGSYYAAFCIGRLAMPLFAFIFAYNLARSQSLTPAIYFKTARRLLLFGALATPAYMQMLHLVRIIPLNIMFTLLIAATTIFFYSQKGGQLFAFCIFFLGSLLVEFSWPGVALCVSFWLYLRNPTLVFACLVLISYVLLGPVNGNNWAMATIPIILGATIVTINVPRLRYVFWIYYPLHLTVLVLVKLLIQR</sequence>
<evidence type="ECO:0000256" key="1">
    <source>
        <dbReference type="SAM" id="Phobius"/>
    </source>
</evidence>
<protein>
    <submittedName>
        <fullName evidence="2">Conjugal transfer protein TrbP</fullName>
    </submittedName>
</protein>
<keyword evidence="1" id="KW-1133">Transmembrane helix</keyword>
<dbReference type="InterPro" id="IPR008875">
    <property type="entry name" value="TraX"/>
</dbReference>
<gene>
    <name evidence="2" type="ORF">NCTC13315_02696</name>
</gene>
<feature type="transmembrane region" description="Helical" evidence="1">
    <location>
        <begin position="180"/>
        <end position="198"/>
    </location>
</feature>
<accession>A0A378I5L0</accession>
<dbReference type="EMBL" id="UGNV01000001">
    <property type="protein sequence ID" value="STX30132.1"/>
    <property type="molecule type" value="Genomic_DNA"/>
</dbReference>
<feature type="transmembrane region" description="Helical" evidence="1">
    <location>
        <begin position="39"/>
        <end position="59"/>
    </location>
</feature>
<evidence type="ECO:0000313" key="2">
    <source>
        <dbReference type="EMBL" id="STX30132.1"/>
    </source>
</evidence>
<organism evidence="2 3">
    <name type="scientific">Legionella beliardensis</name>
    <dbReference type="NCBI Taxonomy" id="91822"/>
    <lineage>
        <taxon>Bacteria</taxon>
        <taxon>Pseudomonadati</taxon>
        <taxon>Pseudomonadota</taxon>
        <taxon>Gammaproteobacteria</taxon>
        <taxon>Legionellales</taxon>
        <taxon>Legionellaceae</taxon>
        <taxon>Legionella</taxon>
    </lineage>
</organism>